<evidence type="ECO:0000256" key="9">
    <source>
        <dbReference type="ARBA" id="ARBA00023160"/>
    </source>
</evidence>
<dbReference type="GO" id="GO:0004315">
    <property type="term" value="F:3-oxoacyl-[acyl-carrier-protein] synthase activity"/>
    <property type="evidence" value="ECO:0007669"/>
    <property type="project" value="UniProtKB-EC"/>
</dbReference>
<evidence type="ECO:0000256" key="5">
    <source>
        <dbReference type="ARBA" id="ARBA00022516"/>
    </source>
</evidence>
<feature type="domain" description="Ketosynthase family 3 (KS3)" evidence="13">
    <location>
        <begin position="1"/>
        <end position="418"/>
    </location>
</feature>
<dbReference type="SUPFAM" id="SSF53901">
    <property type="entry name" value="Thiolase-like"/>
    <property type="match status" value="2"/>
</dbReference>
<dbReference type="EMBL" id="JACHKA010000001">
    <property type="protein sequence ID" value="MBB5986101.1"/>
    <property type="molecule type" value="Genomic_DNA"/>
</dbReference>
<dbReference type="InterPro" id="IPR018201">
    <property type="entry name" value="Ketoacyl_synth_AS"/>
</dbReference>
<reference evidence="14 15" key="1">
    <citation type="submission" date="2020-08" db="EMBL/GenBank/DDBJ databases">
        <title>Exploring microbial biodiversity for novel pathways involved in the catabolism of aromatic compounds derived from lignin.</title>
        <authorList>
            <person name="Elkins J."/>
        </authorList>
    </citation>
    <scope>NUCLEOTIDE SEQUENCE [LARGE SCALE GENOMIC DNA]</scope>
    <source>
        <strain evidence="14 15">B1D3A</strain>
    </source>
</reference>
<keyword evidence="6 11" id="KW-0808">Transferase</keyword>
<name>A0ABR6NFQ5_9SPHN</name>
<protein>
    <recommendedName>
        <fullName evidence="4 11">3-oxoacyl-[acyl-carrier-protein] synthase 2</fullName>
        <ecNumber evidence="3 11">2.3.1.179</ecNumber>
    </recommendedName>
</protein>
<evidence type="ECO:0000256" key="11">
    <source>
        <dbReference type="PIRNR" id="PIRNR000447"/>
    </source>
</evidence>
<dbReference type="Proteomes" id="UP001138540">
    <property type="component" value="Unassembled WGS sequence"/>
</dbReference>
<evidence type="ECO:0000313" key="15">
    <source>
        <dbReference type="Proteomes" id="UP001138540"/>
    </source>
</evidence>
<dbReference type="EC" id="2.3.1.179" evidence="3 11"/>
<evidence type="ECO:0000256" key="4">
    <source>
        <dbReference type="ARBA" id="ARBA00014657"/>
    </source>
</evidence>
<sequence length="419" mass="44011">MRRVVVTGLGMVSPLGGDVETSWDNIIAARSGAATITRFDATDFHTNYACEVKPADHEYGFDANKRVDHKVQRQVDPFIVFGIDAASQALEDAGLTDMSEEERLRAGCSIGSGIGGLPGIESESLVLEHKGPKRVSPHFVHGRLINLISGQVGIKYGLMGPNHAVVTACATGVHSIGDAARMIAMDDADVMLAGGAESAICPIGIAGFGQARALSTGFRDDPTRGSRPYDKDRDGFVMGEGAGVVVLEEYERAKARGAKIYGEILGYGLSGDAYHVTAPHPEGAGAYRSMEMAIRKSGLSLADIDYVNAHGTSTPLGDELELGAVRRLFGSAIESMSMSSTKSAIGHLLGGAGAVETIFCLLAMRDQIVPPTLNLDNPSDSCAGVDLVPHVAKQRKVRAVLNNSFGFGGTNASLVLKAI</sequence>
<keyword evidence="10 11" id="KW-0012">Acyltransferase</keyword>
<dbReference type="InterPro" id="IPR014030">
    <property type="entry name" value="Ketoacyl_synth_N"/>
</dbReference>
<keyword evidence="15" id="KW-1185">Reference proteome</keyword>
<dbReference type="PANTHER" id="PTHR11712">
    <property type="entry name" value="POLYKETIDE SYNTHASE-RELATED"/>
    <property type="match status" value="1"/>
</dbReference>
<dbReference type="SMART" id="SM00825">
    <property type="entry name" value="PKS_KS"/>
    <property type="match status" value="1"/>
</dbReference>
<dbReference type="PROSITE" id="PS52004">
    <property type="entry name" value="KS3_2"/>
    <property type="match status" value="1"/>
</dbReference>
<dbReference type="CDD" id="cd00834">
    <property type="entry name" value="KAS_I_II"/>
    <property type="match status" value="1"/>
</dbReference>
<dbReference type="RefSeq" id="WP_184153294.1">
    <property type="nucleotide sequence ID" value="NZ_JACHKA010000001.1"/>
</dbReference>
<comment type="function">
    <text evidence="11">Involved in the type II fatty acid elongation cycle. Catalyzes the elongation of a wide range of acyl-ACP by the addition of two carbons from malonyl-ACP to an acyl acceptor. Can efficiently catalyze the conversion of palmitoleoyl-ACP (cis-hexadec-9-enoyl-ACP) to cis-vaccenoyl-ACP (cis-octadec-11-enoyl-ACP), an essential step in the thermal regulation of fatty acid composition.</text>
</comment>
<evidence type="ECO:0000256" key="10">
    <source>
        <dbReference type="ARBA" id="ARBA00023315"/>
    </source>
</evidence>
<comment type="pathway">
    <text evidence="1 11">Lipid metabolism; fatty acid biosynthesis.</text>
</comment>
<comment type="catalytic activity">
    <reaction evidence="11">
        <text>a fatty acyl-[ACP] + malonyl-[ACP] + H(+) = a 3-oxoacyl-[ACP] + holo-[ACP] + CO2</text>
        <dbReference type="Rhea" id="RHEA:22836"/>
        <dbReference type="Rhea" id="RHEA-COMP:9623"/>
        <dbReference type="Rhea" id="RHEA-COMP:9685"/>
        <dbReference type="Rhea" id="RHEA-COMP:9916"/>
        <dbReference type="Rhea" id="RHEA-COMP:14125"/>
        <dbReference type="ChEBI" id="CHEBI:15378"/>
        <dbReference type="ChEBI" id="CHEBI:16526"/>
        <dbReference type="ChEBI" id="CHEBI:64479"/>
        <dbReference type="ChEBI" id="CHEBI:78449"/>
        <dbReference type="ChEBI" id="CHEBI:78776"/>
        <dbReference type="ChEBI" id="CHEBI:138651"/>
    </reaction>
</comment>
<dbReference type="InterPro" id="IPR000794">
    <property type="entry name" value="Beta-ketoacyl_synthase"/>
</dbReference>
<dbReference type="InterPro" id="IPR014031">
    <property type="entry name" value="Ketoacyl_synth_C"/>
</dbReference>
<dbReference type="PIRSF" id="PIRSF000447">
    <property type="entry name" value="KAS_II"/>
    <property type="match status" value="1"/>
</dbReference>
<comment type="catalytic activity">
    <reaction evidence="11">
        <text>(9Z)-hexadecenoyl-[ACP] + malonyl-[ACP] + H(+) = 3-oxo-(11Z)-octadecenoyl-[ACP] + holo-[ACP] + CO2</text>
        <dbReference type="Rhea" id="RHEA:55040"/>
        <dbReference type="Rhea" id="RHEA-COMP:9623"/>
        <dbReference type="Rhea" id="RHEA-COMP:9685"/>
        <dbReference type="Rhea" id="RHEA-COMP:10800"/>
        <dbReference type="Rhea" id="RHEA-COMP:14074"/>
        <dbReference type="ChEBI" id="CHEBI:15378"/>
        <dbReference type="ChEBI" id="CHEBI:16526"/>
        <dbReference type="ChEBI" id="CHEBI:64479"/>
        <dbReference type="ChEBI" id="CHEBI:78449"/>
        <dbReference type="ChEBI" id="CHEBI:83989"/>
        <dbReference type="ChEBI" id="CHEBI:138538"/>
        <dbReference type="EC" id="2.3.1.179"/>
    </reaction>
</comment>
<dbReference type="InterPro" id="IPR016039">
    <property type="entry name" value="Thiolase-like"/>
</dbReference>
<accession>A0ABR6NFQ5</accession>
<evidence type="ECO:0000256" key="3">
    <source>
        <dbReference type="ARBA" id="ARBA00012356"/>
    </source>
</evidence>
<dbReference type="InterPro" id="IPR017568">
    <property type="entry name" value="3-oxoacyl-ACP_synth-2"/>
</dbReference>
<gene>
    <name evidence="14" type="ORF">HNP60_002075</name>
</gene>
<dbReference type="InterPro" id="IPR020841">
    <property type="entry name" value="PKS_Beta-ketoAc_synthase_dom"/>
</dbReference>
<comment type="caution">
    <text evidence="14">The sequence shown here is derived from an EMBL/GenBank/DDBJ whole genome shotgun (WGS) entry which is preliminary data.</text>
</comment>
<keyword evidence="7" id="KW-0276">Fatty acid metabolism</keyword>
<dbReference type="Pfam" id="PF02801">
    <property type="entry name" value="Ketoacyl-synt_C"/>
    <property type="match status" value="1"/>
</dbReference>
<evidence type="ECO:0000256" key="12">
    <source>
        <dbReference type="RuleBase" id="RU003694"/>
    </source>
</evidence>
<keyword evidence="9 11" id="KW-0275">Fatty acid biosynthesis</keyword>
<dbReference type="PANTHER" id="PTHR11712:SF336">
    <property type="entry name" value="3-OXOACYL-[ACYL-CARRIER-PROTEIN] SYNTHASE, MITOCHONDRIAL"/>
    <property type="match status" value="1"/>
</dbReference>
<evidence type="ECO:0000256" key="6">
    <source>
        <dbReference type="ARBA" id="ARBA00022679"/>
    </source>
</evidence>
<keyword evidence="8" id="KW-0443">Lipid metabolism</keyword>
<comment type="similarity">
    <text evidence="2 11 12">Belongs to the thiolase-like superfamily. Beta-ketoacyl-ACP synthases family.</text>
</comment>
<dbReference type="NCBIfam" id="TIGR03150">
    <property type="entry name" value="fabF"/>
    <property type="match status" value="1"/>
</dbReference>
<dbReference type="NCBIfam" id="NF005589">
    <property type="entry name" value="PRK07314.1"/>
    <property type="match status" value="1"/>
</dbReference>
<keyword evidence="5 11" id="KW-0444">Lipid biosynthesis</keyword>
<evidence type="ECO:0000256" key="8">
    <source>
        <dbReference type="ARBA" id="ARBA00023098"/>
    </source>
</evidence>
<evidence type="ECO:0000256" key="1">
    <source>
        <dbReference type="ARBA" id="ARBA00005194"/>
    </source>
</evidence>
<evidence type="ECO:0000256" key="7">
    <source>
        <dbReference type="ARBA" id="ARBA00022832"/>
    </source>
</evidence>
<evidence type="ECO:0000259" key="13">
    <source>
        <dbReference type="PROSITE" id="PS52004"/>
    </source>
</evidence>
<dbReference type="Gene3D" id="3.40.47.10">
    <property type="match status" value="1"/>
</dbReference>
<organism evidence="14 15">
    <name type="scientific">Sphingobium lignivorans</name>
    <dbReference type="NCBI Taxonomy" id="2735886"/>
    <lineage>
        <taxon>Bacteria</taxon>
        <taxon>Pseudomonadati</taxon>
        <taxon>Pseudomonadota</taxon>
        <taxon>Alphaproteobacteria</taxon>
        <taxon>Sphingomonadales</taxon>
        <taxon>Sphingomonadaceae</taxon>
        <taxon>Sphingobium</taxon>
    </lineage>
</organism>
<evidence type="ECO:0000313" key="14">
    <source>
        <dbReference type="EMBL" id="MBB5986101.1"/>
    </source>
</evidence>
<proteinExistence type="inferred from homology"/>
<evidence type="ECO:0000256" key="2">
    <source>
        <dbReference type="ARBA" id="ARBA00008467"/>
    </source>
</evidence>
<dbReference type="Pfam" id="PF00109">
    <property type="entry name" value="ketoacyl-synt"/>
    <property type="match status" value="1"/>
</dbReference>
<dbReference type="PROSITE" id="PS00606">
    <property type="entry name" value="KS3_1"/>
    <property type="match status" value="1"/>
</dbReference>